<gene>
    <name evidence="1" type="ORF">CLUMA_CG000386</name>
</gene>
<protein>
    <submittedName>
        <fullName evidence="1">CLUMA_CG000386, isoform A</fullName>
    </submittedName>
</protein>
<proteinExistence type="predicted"/>
<dbReference type="AlphaFoldDB" id="A0A1J1HJD2"/>
<sequence>MNENDEMVDVRRDTAINFITISDINNEPKKSTPMTPILAVNLAAFLARICVVASFNLTSPFNVPHYSCLLGRKIFISIMNILMIN</sequence>
<reference evidence="1 2" key="1">
    <citation type="submission" date="2015-04" db="EMBL/GenBank/DDBJ databases">
        <authorList>
            <person name="Syromyatnikov M.Y."/>
            <person name="Popov V.N."/>
        </authorList>
    </citation>
    <scope>NUCLEOTIDE SEQUENCE [LARGE SCALE GENOMIC DNA]</scope>
</reference>
<keyword evidence="2" id="KW-1185">Reference proteome</keyword>
<accession>A0A1J1HJD2</accession>
<dbReference type="Proteomes" id="UP000183832">
    <property type="component" value="Unassembled WGS sequence"/>
</dbReference>
<evidence type="ECO:0000313" key="1">
    <source>
        <dbReference type="EMBL" id="CRK86377.1"/>
    </source>
</evidence>
<organism evidence="1 2">
    <name type="scientific">Clunio marinus</name>
    <dbReference type="NCBI Taxonomy" id="568069"/>
    <lineage>
        <taxon>Eukaryota</taxon>
        <taxon>Metazoa</taxon>
        <taxon>Ecdysozoa</taxon>
        <taxon>Arthropoda</taxon>
        <taxon>Hexapoda</taxon>
        <taxon>Insecta</taxon>
        <taxon>Pterygota</taxon>
        <taxon>Neoptera</taxon>
        <taxon>Endopterygota</taxon>
        <taxon>Diptera</taxon>
        <taxon>Nematocera</taxon>
        <taxon>Chironomoidea</taxon>
        <taxon>Chironomidae</taxon>
        <taxon>Clunio</taxon>
    </lineage>
</organism>
<name>A0A1J1HJD2_9DIPT</name>
<evidence type="ECO:0000313" key="2">
    <source>
        <dbReference type="Proteomes" id="UP000183832"/>
    </source>
</evidence>
<dbReference type="EMBL" id="CVRI01000001">
    <property type="protein sequence ID" value="CRK86377.1"/>
    <property type="molecule type" value="Genomic_DNA"/>
</dbReference>